<feature type="domain" description="SBP-type" evidence="10">
    <location>
        <begin position="169"/>
        <end position="246"/>
    </location>
</feature>
<evidence type="ECO:0000313" key="11">
    <source>
        <dbReference type="Proteomes" id="UP000504609"/>
    </source>
</evidence>
<name>A0A6J1GZM2_CUCMO</name>
<proteinExistence type="predicted"/>
<dbReference type="InterPro" id="IPR044817">
    <property type="entry name" value="SBP-like"/>
</dbReference>
<comment type="subcellular location">
    <subcellularLocation>
        <location evidence="1">Nucleus</location>
    </subcellularLocation>
</comment>
<keyword evidence="11" id="KW-1185">Reference proteome</keyword>
<reference evidence="12 13" key="1">
    <citation type="submission" date="2025-04" db="UniProtKB">
        <authorList>
            <consortium name="RefSeq"/>
        </authorList>
    </citation>
    <scope>IDENTIFICATION</scope>
    <source>
        <tissue evidence="12 13">Young leaves</tissue>
    </source>
</reference>
<dbReference type="FunFam" id="4.10.1100.10:FF:000001">
    <property type="entry name" value="Squamosa promoter-binding-like protein 14"/>
    <property type="match status" value="1"/>
</dbReference>
<dbReference type="GeneID" id="111458678"/>
<dbReference type="Pfam" id="PF03110">
    <property type="entry name" value="SBP"/>
    <property type="match status" value="1"/>
</dbReference>
<keyword evidence="7" id="KW-0804">Transcription</keyword>
<evidence type="ECO:0000259" key="10">
    <source>
        <dbReference type="PROSITE" id="PS51141"/>
    </source>
</evidence>
<dbReference type="SMR" id="A0A6J1GZM2"/>
<protein>
    <submittedName>
        <fullName evidence="12 13">Squamosa promoter-binding-like protein 12 isoform X1</fullName>
    </submittedName>
</protein>
<dbReference type="Gene3D" id="4.10.1100.10">
    <property type="entry name" value="Transcription factor, SBP-box domain"/>
    <property type="match status" value="1"/>
</dbReference>
<sequence length="473" mass="53104">MEWNARPPLQWDWDNLTVLNPRYSEHGDVLHPTIFQTKHGINFGPSNSAGDDRTTGGPFFKLGQTSPKISKSVSTNSSSFEKSRTTKFTLEGFEPTLEDSCNKKEFVEAEVVSTYGTPETSTCSCEPMLSLKLGKQAYFENASAVNLTKPSALMVESRATRKRGQNTPSAHCQVEGCNIDISNVKDYYRKHRVCESHSKSPKVIIGGFERRFCQQCSRFHSISEFDGKKRSCRRRLSNHNARRRKPQSKVVSLNPARLSSWDFENRQIDIFSDKLSLIYPTPNEKSAWESAFSSRHPQCGKYISKPEPTYGSIGQLNVSGDEMCYVHAMPYHDNTSKAVPFKGAATKILDPEGYVIPSDLNSAQDLQRALSLLSTDTKGPYEARLFAPDNPNRLVNPNYANQPSISQSPLNLEIQTLPFASVDSQSWGNGHHHPIELQMQIHHPNIEGGNNLFQDFQVFKTPCEIGMFSNQIS</sequence>
<keyword evidence="5" id="KW-0805">Transcription regulation</keyword>
<evidence type="ECO:0000256" key="1">
    <source>
        <dbReference type="ARBA" id="ARBA00004123"/>
    </source>
</evidence>
<accession>A0A6J1GZM2</accession>
<evidence type="ECO:0000256" key="8">
    <source>
        <dbReference type="ARBA" id="ARBA00023242"/>
    </source>
</evidence>
<dbReference type="PANTHER" id="PTHR31251">
    <property type="entry name" value="SQUAMOSA PROMOTER-BINDING-LIKE PROTEIN 4"/>
    <property type="match status" value="1"/>
</dbReference>
<dbReference type="InterPro" id="IPR036893">
    <property type="entry name" value="SBP_sf"/>
</dbReference>
<organism evidence="11 12">
    <name type="scientific">Cucurbita moschata</name>
    <name type="common">Winter crookneck squash</name>
    <name type="synonym">Cucurbita pepo var. moschata</name>
    <dbReference type="NCBI Taxonomy" id="3662"/>
    <lineage>
        <taxon>Eukaryota</taxon>
        <taxon>Viridiplantae</taxon>
        <taxon>Streptophyta</taxon>
        <taxon>Embryophyta</taxon>
        <taxon>Tracheophyta</taxon>
        <taxon>Spermatophyta</taxon>
        <taxon>Magnoliopsida</taxon>
        <taxon>eudicotyledons</taxon>
        <taxon>Gunneridae</taxon>
        <taxon>Pentapetalae</taxon>
        <taxon>rosids</taxon>
        <taxon>fabids</taxon>
        <taxon>Cucurbitales</taxon>
        <taxon>Cucurbitaceae</taxon>
        <taxon>Cucurbiteae</taxon>
        <taxon>Cucurbita</taxon>
    </lineage>
</organism>
<evidence type="ECO:0000256" key="4">
    <source>
        <dbReference type="ARBA" id="ARBA00022833"/>
    </source>
</evidence>
<evidence type="ECO:0000313" key="12">
    <source>
        <dbReference type="RefSeq" id="XP_022957223.1"/>
    </source>
</evidence>
<evidence type="ECO:0000313" key="13">
    <source>
        <dbReference type="RefSeq" id="XP_022957224.1"/>
    </source>
</evidence>
<dbReference type="RefSeq" id="XP_022957223.1">
    <property type="nucleotide sequence ID" value="XM_023101455.1"/>
</dbReference>
<dbReference type="PANTHER" id="PTHR31251:SF74">
    <property type="entry name" value="SQUAMOSA PROMOTER-BINDING-LIKE PROTEIN 2"/>
    <property type="match status" value="1"/>
</dbReference>
<dbReference type="GO" id="GO:0003677">
    <property type="term" value="F:DNA binding"/>
    <property type="evidence" value="ECO:0007669"/>
    <property type="project" value="UniProtKB-KW"/>
</dbReference>
<evidence type="ECO:0000256" key="3">
    <source>
        <dbReference type="ARBA" id="ARBA00022771"/>
    </source>
</evidence>
<gene>
    <name evidence="12 13 14" type="primary">LOC111458678</name>
</gene>
<dbReference type="SUPFAM" id="SSF103612">
    <property type="entry name" value="SBT domain"/>
    <property type="match status" value="1"/>
</dbReference>
<dbReference type="AlphaFoldDB" id="A0A6J1GZM2"/>
<dbReference type="KEGG" id="cmos:111458678"/>
<keyword evidence="8" id="KW-0539">Nucleus</keyword>
<dbReference type="PROSITE" id="PS51141">
    <property type="entry name" value="ZF_SBP"/>
    <property type="match status" value="1"/>
</dbReference>
<dbReference type="RefSeq" id="XP_022957225.1">
    <property type="nucleotide sequence ID" value="XM_023101457.1"/>
</dbReference>
<evidence type="ECO:0000256" key="9">
    <source>
        <dbReference type="PROSITE-ProRule" id="PRU00470"/>
    </source>
</evidence>
<dbReference type="GO" id="GO:0005634">
    <property type="term" value="C:nucleus"/>
    <property type="evidence" value="ECO:0007669"/>
    <property type="project" value="UniProtKB-SubCell"/>
</dbReference>
<evidence type="ECO:0000256" key="7">
    <source>
        <dbReference type="ARBA" id="ARBA00023163"/>
    </source>
</evidence>
<evidence type="ECO:0000256" key="5">
    <source>
        <dbReference type="ARBA" id="ARBA00023015"/>
    </source>
</evidence>
<keyword evidence="6" id="KW-0238">DNA-binding</keyword>
<keyword evidence="3 9" id="KW-0863">Zinc-finger</keyword>
<keyword evidence="2" id="KW-0479">Metal-binding</keyword>
<dbReference type="RefSeq" id="XP_022957224.1">
    <property type="nucleotide sequence ID" value="XM_023101456.1"/>
</dbReference>
<evidence type="ECO:0000313" key="14">
    <source>
        <dbReference type="RefSeq" id="XP_022957225.1"/>
    </source>
</evidence>
<evidence type="ECO:0000256" key="2">
    <source>
        <dbReference type="ARBA" id="ARBA00022723"/>
    </source>
</evidence>
<dbReference type="GO" id="GO:0008270">
    <property type="term" value="F:zinc ion binding"/>
    <property type="evidence" value="ECO:0007669"/>
    <property type="project" value="UniProtKB-KW"/>
</dbReference>
<dbReference type="InterPro" id="IPR004333">
    <property type="entry name" value="SBP_dom"/>
</dbReference>
<keyword evidence="4" id="KW-0862">Zinc</keyword>
<dbReference type="Proteomes" id="UP000504609">
    <property type="component" value="Unplaced"/>
</dbReference>
<evidence type="ECO:0000256" key="6">
    <source>
        <dbReference type="ARBA" id="ARBA00023125"/>
    </source>
</evidence>